<keyword evidence="3" id="KW-1185">Reference proteome</keyword>
<feature type="domain" description="Rhodanese" evidence="1">
    <location>
        <begin position="275"/>
        <end position="469"/>
    </location>
</feature>
<dbReference type="CDD" id="cd01534">
    <property type="entry name" value="4RHOD_Repeat_3"/>
    <property type="match status" value="1"/>
</dbReference>
<dbReference type="Proteomes" id="UP000214365">
    <property type="component" value="Unassembled WGS sequence"/>
</dbReference>
<dbReference type="STRING" id="1441469.A0A225AK25"/>
<sequence>MATNITPAKLRQHWANRQEIALLDVREEGPYAESHPLFALSVPVSEIEKKLPPLVPRLSAPIVVYDDGEGYVGRAAARILALGYRHVAILQGGLSGYAQIGEVYRDVNVPSKAFGELVESITHTPSLAARDVKHLVESDSDVVVLDARRFEEYNTMSIPRGRSCPGGELLYRIFEAISSPETTVVVNCAGRTRSIVGTQSLINSGIPNKVVALRNGTIGWTLEGLELENNKTDHIPRPSVEASQKARQYAESWADYIGVSFIDGEQLRRFAAESEDRTLYLLDVRDPEEYALGHPAGFTNAPGGQLVQATDEWVGVRGARLVLYDTDGVRARMTASWLVQLGWEVHVFEDPSPVPDGLPAPKRPLWHSPESTTITTQDLQNLPGATVVDLARSSSYRKGHIPGAWFASGPELVRDLTAVTGDGPIVLTSPDGNIAAMNVEHARNSVSRQVLYLAGGTAAWVAAGHPLETQSRWLSKPIDVYKRPYEGTSNARKDMQGYLDWEYGLVAQLANDGVACFHVVRDRRG</sequence>
<dbReference type="Gene3D" id="3.40.250.10">
    <property type="entry name" value="Rhodanese-like domain"/>
    <property type="match status" value="4"/>
</dbReference>
<evidence type="ECO:0000259" key="1">
    <source>
        <dbReference type="PROSITE" id="PS50206"/>
    </source>
</evidence>
<comment type="caution">
    <text evidence="2">The sequence shown here is derived from an EMBL/GenBank/DDBJ whole genome shotgun (WGS) entry which is preliminary data.</text>
</comment>
<reference evidence="2 3" key="1">
    <citation type="submission" date="2015-06" db="EMBL/GenBank/DDBJ databases">
        <title>Talaromyces atroroseus IBT 11181 draft genome.</title>
        <authorList>
            <person name="Rasmussen K.B."/>
            <person name="Rasmussen S."/>
            <person name="Petersen B."/>
            <person name="Sicheritz-Ponten T."/>
            <person name="Mortensen U.H."/>
            <person name="Thrane U."/>
        </authorList>
    </citation>
    <scope>NUCLEOTIDE SEQUENCE [LARGE SCALE GENOMIC DNA]</scope>
    <source>
        <strain evidence="2 3">IBT 11181</strain>
    </source>
</reference>
<dbReference type="AlphaFoldDB" id="A0A225AK25"/>
<dbReference type="GO" id="GO:0004792">
    <property type="term" value="F:thiosulfate-cyanide sulfurtransferase activity"/>
    <property type="evidence" value="ECO:0007669"/>
    <property type="project" value="TreeGrafter"/>
</dbReference>
<organism evidence="2 3">
    <name type="scientific">Talaromyces atroroseus</name>
    <dbReference type="NCBI Taxonomy" id="1441469"/>
    <lineage>
        <taxon>Eukaryota</taxon>
        <taxon>Fungi</taxon>
        <taxon>Dikarya</taxon>
        <taxon>Ascomycota</taxon>
        <taxon>Pezizomycotina</taxon>
        <taxon>Eurotiomycetes</taxon>
        <taxon>Eurotiomycetidae</taxon>
        <taxon>Eurotiales</taxon>
        <taxon>Trichocomaceae</taxon>
        <taxon>Talaromyces</taxon>
        <taxon>Talaromyces sect. Trachyspermi</taxon>
    </lineage>
</organism>
<dbReference type="InterPro" id="IPR001763">
    <property type="entry name" value="Rhodanese-like_dom"/>
</dbReference>
<dbReference type="SMART" id="SM00450">
    <property type="entry name" value="RHOD"/>
    <property type="match status" value="4"/>
</dbReference>
<dbReference type="GeneID" id="31002586"/>
<dbReference type="PROSITE" id="PS50206">
    <property type="entry name" value="RHODANESE_3"/>
    <property type="match status" value="3"/>
</dbReference>
<dbReference type="SUPFAM" id="SSF52821">
    <property type="entry name" value="Rhodanese/Cell cycle control phosphatase"/>
    <property type="match status" value="4"/>
</dbReference>
<feature type="domain" description="Rhodanese" evidence="1">
    <location>
        <begin position="16"/>
        <end position="106"/>
    </location>
</feature>
<evidence type="ECO:0000313" key="3">
    <source>
        <dbReference type="Proteomes" id="UP000214365"/>
    </source>
</evidence>
<dbReference type="PANTHER" id="PTHR44086">
    <property type="entry name" value="THIOSULFATE SULFURTRANSFERASE RDL2, MITOCHONDRIAL-RELATED"/>
    <property type="match status" value="1"/>
</dbReference>
<feature type="domain" description="Rhodanese" evidence="1">
    <location>
        <begin position="138"/>
        <end position="229"/>
    </location>
</feature>
<proteinExistence type="predicted"/>
<evidence type="ECO:0000313" key="2">
    <source>
        <dbReference type="EMBL" id="OKL61891.1"/>
    </source>
</evidence>
<protein>
    <recommendedName>
        <fullName evidence="1">Rhodanese domain-containing protein</fullName>
    </recommendedName>
</protein>
<dbReference type="Pfam" id="PF00581">
    <property type="entry name" value="Rhodanese"/>
    <property type="match status" value="4"/>
</dbReference>
<dbReference type="RefSeq" id="XP_020122012.1">
    <property type="nucleotide sequence ID" value="XM_020264917.1"/>
</dbReference>
<dbReference type="InterPro" id="IPR036873">
    <property type="entry name" value="Rhodanese-like_dom_sf"/>
</dbReference>
<name>A0A225AK25_TALAT</name>
<accession>A0A225AK25</accession>
<dbReference type="PANTHER" id="PTHR44086:SF10">
    <property type="entry name" value="THIOSULFATE SULFURTRANSFERASE_RHODANESE-LIKE DOMAIN-CONTAINING PROTEIN 3"/>
    <property type="match status" value="1"/>
</dbReference>
<dbReference type="EMBL" id="LFMY01000003">
    <property type="protein sequence ID" value="OKL61891.1"/>
    <property type="molecule type" value="Genomic_DNA"/>
</dbReference>
<gene>
    <name evidence="2" type="ORF">UA08_02831</name>
</gene>
<dbReference type="OrthoDB" id="566238at2759"/>